<name>A0A1W6JHJ1_9CAUD</name>
<gene>
    <name evidence="1" type="ORF">LW31_071</name>
</gene>
<reference evidence="1 2" key="1">
    <citation type="journal article" date="2017" name="Viruses">
        <title>Phage Biodiversity in Artisanal Cheese Wheys Reflects the Complexity of the Fermentation Process.</title>
        <authorList>
            <person name="Mahony J."/>
            <person name="Moscarelli A."/>
            <person name="Kelleher P."/>
            <person name="Lugli G.A."/>
            <person name="Ventura M."/>
            <person name="Settanni L."/>
            <person name="van Sinderen D."/>
        </authorList>
    </citation>
    <scope>NUCLEOTIDE SEQUENCE [LARGE SCALE GENOMIC DNA]</scope>
</reference>
<evidence type="ECO:0000313" key="2">
    <source>
        <dbReference type="Proteomes" id="UP000224502"/>
    </source>
</evidence>
<sequence>MKEYSDNAILNVDSDSLRLYKRDNAPQWSVESRRYLQFGDLVFDGKRTVENYSTSFNTNLQAYLNGFGSFDVNSAEIQKTQTTSLSITVEFGFMKLSREEQRNNINAIKNSLLGTKRLWAVEPGGQLIWTWAKMSNYSEPEEKGDSIFSVSLEFQIPSGTWYIADLAKVYVQEYDRCDFQVETGVGCNAHCLDALVSGAECSVCKALENELSESDMFINQPTNLYWECQADMKLIYSNLSMNDSDNLFANYTMCFRQAVNDILSGRFCSDTVLEGSLQMAFFGKYDNPVITVNDDSIAIEGYYDGLLLVDEYGNISYYAGATETSICDFEEVPLDNIIYYSDSFKLNYGQNTFAITGAPKGRLENYVFINKLERTY</sequence>
<proteinExistence type="predicted"/>
<dbReference type="InterPro" id="IPR019748">
    <property type="entry name" value="FERM_central"/>
</dbReference>
<dbReference type="EMBL" id="KY554762">
    <property type="protein sequence ID" value="ARM65673.1"/>
    <property type="molecule type" value="Genomic_DNA"/>
</dbReference>
<keyword evidence="2" id="KW-1185">Reference proteome</keyword>
<accession>A0A1W6JHJ1</accession>
<organism evidence="1 2">
    <name type="scientific">Lactococcus phage LW31</name>
    <dbReference type="NCBI Taxonomy" id="1965478"/>
    <lineage>
        <taxon>Viruses</taxon>
        <taxon>Duplodnaviria</taxon>
        <taxon>Heunggongvirae</taxon>
        <taxon>Uroviricota</taxon>
        <taxon>Caudoviricetes</taxon>
        <taxon>Teubervirus</taxon>
        <taxon>Teubervirus LW31</taxon>
    </lineage>
</organism>
<dbReference type="CDD" id="cd14473">
    <property type="entry name" value="FERM_B-lobe"/>
    <property type="match status" value="1"/>
</dbReference>
<dbReference type="Proteomes" id="UP000224502">
    <property type="component" value="Segment"/>
</dbReference>
<protein>
    <recommendedName>
        <fullName evidence="3">Distal tail protein</fullName>
    </recommendedName>
</protein>
<evidence type="ECO:0008006" key="3">
    <source>
        <dbReference type="Google" id="ProtNLM"/>
    </source>
</evidence>
<evidence type="ECO:0000313" key="1">
    <source>
        <dbReference type="EMBL" id="ARM65673.1"/>
    </source>
</evidence>